<dbReference type="GO" id="GO:0005164">
    <property type="term" value="F:tumor necrosis factor receptor binding"/>
    <property type="evidence" value="ECO:0007669"/>
    <property type="project" value="InterPro"/>
</dbReference>
<dbReference type="GO" id="GO:0030890">
    <property type="term" value="P:positive regulation of B cell proliferation"/>
    <property type="evidence" value="ECO:0007669"/>
    <property type="project" value="TreeGrafter"/>
</dbReference>
<keyword evidence="7" id="KW-1133">Transmembrane helix</keyword>
<keyword evidence="4" id="KW-0964">Secreted</keyword>
<evidence type="ECO:0000256" key="6">
    <source>
        <dbReference type="ARBA" id="ARBA00023180"/>
    </source>
</evidence>
<feature type="domain" description="THD" evidence="8">
    <location>
        <begin position="112"/>
        <end position="246"/>
    </location>
</feature>
<dbReference type="GO" id="GO:0005125">
    <property type="term" value="F:cytokine activity"/>
    <property type="evidence" value="ECO:0007669"/>
    <property type="project" value="UniProtKB-KW"/>
</dbReference>
<keyword evidence="7" id="KW-0812">Transmembrane</keyword>
<evidence type="ECO:0000256" key="5">
    <source>
        <dbReference type="ARBA" id="ARBA00023157"/>
    </source>
</evidence>
<reference evidence="9" key="1">
    <citation type="submission" date="2021-01" db="EMBL/GenBank/DDBJ databases">
        <authorList>
            <person name="Zahm M."/>
            <person name="Roques C."/>
            <person name="Cabau C."/>
            <person name="Klopp C."/>
            <person name="Donnadieu C."/>
            <person name="Jouanno E."/>
            <person name="Lampietro C."/>
            <person name="Louis A."/>
            <person name="Herpin A."/>
            <person name="Echchiki A."/>
            <person name="Berthelot C."/>
            <person name="Parey E."/>
            <person name="Roest-Crollius H."/>
            <person name="Braasch I."/>
            <person name="Postlethwait J."/>
            <person name="Bobe J."/>
            <person name="Montfort J."/>
            <person name="Bouchez O."/>
            <person name="Begum T."/>
            <person name="Mejri S."/>
            <person name="Adams A."/>
            <person name="Chen W.-J."/>
            <person name="Guiguen Y."/>
        </authorList>
    </citation>
    <scope>NUCLEOTIDE SEQUENCE</scope>
    <source>
        <strain evidence="9">YG-15Mar2019-1</strain>
        <tissue evidence="9">Brain</tissue>
    </source>
</reference>
<dbReference type="GO" id="GO:0016020">
    <property type="term" value="C:membrane"/>
    <property type="evidence" value="ECO:0007669"/>
    <property type="project" value="InterPro"/>
</dbReference>
<dbReference type="SUPFAM" id="SSF49842">
    <property type="entry name" value="TNF-like"/>
    <property type="match status" value="1"/>
</dbReference>
<keyword evidence="3" id="KW-0202">Cytokine</keyword>
<dbReference type="PANTHER" id="PTHR15151">
    <property type="entry name" value="PROTEIN EIGER"/>
    <property type="match status" value="1"/>
</dbReference>
<dbReference type="GO" id="GO:0005615">
    <property type="term" value="C:extracellular space"/>
    <property type="evidence" value="ECO:0007669"/>
    <property type="project" value="UniProtKB-KW"/>
</dbReference>
<organism evidence="9 10">
    <name type="scientific">Megalops atlanticus</name>
    <name type="common">Tarpon</name>
    <name type="synonym">Clupea gigantea</name>
    <dbReference type="NCBI Taxonomy" id="7932"/>
    <lineage>
        <taxon>Eukaryota</taxon>
        <taxon>Metazoa</taxon>
        <taxon>Chordata</taxon>
        <taxon>Craniata</taxon>
        <taxon>Vertebrata</taxon>
        <taxon>Euteleostomi</taxon>
        <taxon>Actinopterygii</taxon>
        <taxon>Neopterygii</taxon>
        <taxon>Teleostei</taxon>
        <taxon>Elopiformes</taxon>
        <taxon>Megalopidae</taxon>
        <taxon>Megalops</taxon>
    </lineage>
</organism>
<evidence type="ECO:0000256" key="1">
    <source>
        <dbReference type="ARBA" id="ARBA00004613"/>
    </source>
</evidence>
<feature type="transmembrane region" description="Helical" evidence="7">
    <location>
        <begin position="20"/>
        <end position="40"/>
    </location>
</feature>
<comment type="similarity">
    <text evidence="2">Belongs to the tumor necrosis factor family.</text>
</comment>
<dbReference type="InterPro" id="IPR021184">
    <property type="entry name" value="TNF_CS"/>
</dbReference>
<protein>
    <recommendedName>
        <fullName evidence="8">THD domain-containing protein</fullName>
    </recommendedName>
</protein>
<dbReference type="EMBL" id="JAFDVH010000003">
    <property type="protein sequence ID" value="KAG7484046.1"/>
    <property type="molecule type" value="Genomic_DNA"/>
</dbReference>
<evidence type="ECO:0000256" key="3">
    <source>
        <dbReference type="ARBA" id="ARBA00022514"/>
    </source>
</evidence>
<evidence type="ECO:0000259" key="8">
    <source>
        <dbReference type="PROSITE" id="PS50049"/>
    </source>
</evidence>
<evidence type="ECO:0000256" key="7">
    <source>
        <dbReference type="SAM" id="Phobius"/>
    </source>
</evidence>
<dbReference type="InterPro" id="IPR008983">
    <property type="entry name" value="Tumour_necrosis_fac-like_dom"/>
</dbReference>
<keyword evidence="7" id="KW-0472">Membrane</keyword>
<dbReference type="Gene3D" id="2.60.120.40">
    <property type="match status" value="1"/>
</dbReference>
<evidence type="ECO:0000313" key="9">
    <source>
        <dbReference type="EMBL" id="KAG7484046.1"/>
    </source>
</evidence>
<dbReference type="PANTHER" id="PTHR15151:SF24">
    <property type="entry name" value="A PROLIFERATION-INDUCING LIGAND-LIKE PROTEIN-RELATED"/>
    <property type="match status" value="1"/>
</dbReference>
<dbReference type="PROSITE" id="PS00251">
    <property type="entry name" value="THD_1"/>
    <property type="match status" value="1"/>
</dbReference>
<dbReference type="PROSITE" id="PS50049">
    <property type="entry name" value="THD_2"/>
    <property type="match status" value="1"/>
</dbReference>
<accession>A0A9D3Q9F4</accession>
<keyword evidence="5" id="KW-1015">Disulfide bond</keyword>
<dbReference type="OrthoDB" id="5947373at2759"/>
<comment type="caution">
    <text evidence="9">The sequence shown here is derived from an EMBL/GenBank/DDBJ whole genome shotgun (WGS) entry which is preliminary data.</text>
</comment>
<sequence length="246" mass="27500">MADRATRRMTAVPVAGAQWPSLLCATSMLTAFTCLGLLLIQAAQIHRLREELWGLKLRVGAFCGEETDAARCGVPTLYSRVGTLGQDDGRMRRELPRKGTRRLRQTGQRRRTFLHLQPLSSQSYDEEDKTVLKWTVGQSQGEGLNVSGEAVIVTTGGLYFIYSQVLYEDSTYVMGHVIRKRIDGNEVRLMKCMKSMPDNITYALNTCYTAGIQYLEAGSVLELSIPRKNAGLDLQPHSTFMGIYKL</sequence>
<name>A0A9D3Q9F4_MEGAT</name>
<dbReference type="Pfam" id="PF00229">
    <property type="entry name" value="TNF"/>
    <property type="match status" value="1"/>
</dbReference>
<keyword evidence="10" id="KW-1185">Reference proteome</keyword>
<dbReference type="InterPro" id="IPR006052">
    <property type="entry name" value="TNF_dom"/>
</dbReference>
<dbReference type="GO" id="GO:0006955">
    <property type="term" value="P:immune response"/>
    <property type="evidence" value="ECO:0007669"/>
    <property type="project" value="InterPro"/>
</dbReference>
<gene>
    <name evidence="9" type="ORF">MATL_G00044930</name>
</gene>
<proteinExistence type="inferred from homology"/>
<keyword evidence="6" id="KW-0325">Glycoprotein</keyword>
<evidence type="ECO:0000256" key="4">
    <source>
        <dbReference type="ARBA" id="ARBA00022525"/>
    </source>
</evidence>
<dbReference type="AlphaFoldDB" id="A0A9D3Q9F4"/>
<dbReference type="Proteomes" id="UP001046870">
    <property type="component" value="Chromosome 3"/>
</dbReference>
<dbReference type="InterPro" id="IPR051748">
    <property type="entry name" value="TNF_Ligand_Superfamily"/>
</dbReference>
<evidence type="ECO:0000256" key="2">
    <source>
        <dbReference type="ARBA" id="ARBA00008670"/>
    </source>
</evidence>
<comment type="subcellular location">
    <subcellularLocation>
        <location evidence="1">Secreted</location>
    </subcellularLocation>
</comment>
<evidence type="ECO:0000313" key="10">
    <source>
        <dbReference type="Proteomes" id="UP001046870"/>
    </source>
</evidence>